<organism evidence="2 3">
    <name type="scientific">Littorina saxatilis</name>
    <dbReference type="NCBI Taxonomy" id="31220"/>
    <lineage>
        <taxon>Eukaryota</taxon>
        <taxon>Metazoa</taxon>
        <taxon>Spiralia</taxon>
        <taxon>Lophotrochozoa</taxon>
        <taxon>Mollusca</taxon>
        <taxon>Gastropoda</taxon>
        <taxon>Caenogastropoda</taxon>
        <taxon>Littorinimorpha</taxon>
        <taxon>Littorinoidea</taxon>
        <taxon>Littorinidae</taxon>
        <taxon>Littorina</taxon>
    </lineage>
</organism>
<comment type="caution">
    <text evidence="2">The sequence shown here is derived from an EMBL/GenBank/DDBJ whole genome shotgun (WGS) entry which is preliminary data.</text>
</comment>
<reference evidence="2 3" key="1">
    <citation type="submission" date="2024-02" db="EMBL/GenBank/DDBJ databases">
        <title>Chromosome-scale genome assembly of the rough periwinkle Littorina saxatilis.</title>
        <authorList>
            <person name="De Jode A."/>
            <person name="Faria R."/>
            <person name="Formenti G."/>
            <person name="Sims Y."/>
            <person name="Smith T.P."/>
            <person name="Tracey A."/>
            <person name="Wood J.M.D."/>
            <person name="Zagrodzka Z.B."/>
            <person name="Johannesson K."/>
            <person name="Butlin R.K."/>
            <person name="Leder E.H."/>
        </authorList>
    </citation>
    <scope>NUCLEOTIDE SEQUENCE [LARGE SCALE GENOMIC DNA]</scope>
    <source>
        <strain evidence="2">Snail1</strain>
        <tissue evidence="2">Muscle</tissue>
    </source>
</reference>
<sequence length="608" mass="68188">MYSKFYKNEEALYHNNSFEETHHHHHQQQLHPPGVAERIGVYDHLMRPSMGHKMQVELRENMHNYQNNRLSLQTQLSELRFDKQDLYTSPVPPSPTPSIKNWSDAGSRFSSAPDKAAHKARLAKLEQENTTLSLEAKERELNARNTLLPPLPSKGDHNTKAEAEDSSPAKDSSHTQATEEEKCAEEAEKKNLRFGANTELKTPQSQQPRKKGGKGKKNGGRTAGATLTKSALKDRPQYVLKLPTIHAVPDKRTQWDSGRNHIHRKGKSISLEKSSIEEECRNFSHCSINIPSIVDPKRMEIRLPPVAKPPVSLPKVKFTGRQLQKATPAPVAVVYTQSTPLEARTSNTRVQDHFPQGRSRLPELDDTLSDVTDSEGEGEGGLEVSGRLHLPSLPVVRLSESKMMRHNFENTTHLVPRLALDNSKSSSMLSLLTGRSGATGATYMSQETLEWKGQYMTSANPDRKNRMLTEILHAVRARMRDNAEDIKMASDDPRPGDTSSMREGSDILFLPSDRVTPSSGATTATTRALNQKLLNPARYKQKVAATASRKQAPKLHNYLQKLSHRRKVVDQRQLERVRFQLAYNTIREMTQESLGHHSNVKTATGLAA</sequence>
<keyword evidence="3" id="KW-1185">Reference proteome</keyword>
<feature type="region of interest" description="Disordered" evidence="1">
    <location>
        <begin position="142"/>
        <end position="228"/>
    </location>
</feature>
<accession>A0AAN9B436</accession>
<evidence type="ECO:0000313" key="2">
    <source>
        <dbReference type="EMBL" id="KAK7098783.1"/>
    </source>
</evidence>
<feature type="compositionally biased region" description="Basic residues" evidence="1">
    <location>
        <begin position="208"/>
        <end position="219"/>
    </location>
</feature>
<dbReference type="AlphaFoldDB" id="A0AAN9B436"/>
<proteinExistence type="predicted"/>
<evidence type="ECO:0000313" key="3">
    <source>
        <dbReference type="Proteomes" id="UP001374579"/>
    </source>
</evidence>
<evidence type="ECO:0000256" key="1">
    <source>
        <dbReference type="SAM" id="MobiDB-lite"/>
    </source>
</evidence>
<protein>
    <submittedName>
        <fullName evidence="2">Uncharacterized protein</fullName>
    </submittedName>
</protein>
<feature type="compositionally biased region" description="Basic and acidic residues" evidence="1">
    <location>
        <begin position="154"/>
        <end position="191"/>
    </location>
</feature>
<feature type="region of interest" description="Disordered" evidence="1">
    <location>
        <begin position="85"/>
        <end position="119"/>
    </location>
</feature>
<dbReference type="Proteomes" id="UP001374579">
    <property type="component" value="Unassembled WGS sequence"/>
</dbReference>
<feature type="region of interest" description="Disordered" evidence="1">
    <location>
        <begin position="346"/>
        <end position="385"/>
    </location>
</feature>
<dbReference type="EMBL" id="JBAMIC010000012">
    <property type="protein sequence ID" value="KAK7098783.1"/>
    <property type="molecule type" value="Genomic_DNA"/>
</dbReference>
<gene>
    <name evidence="2" type="ORF">V1264_003015</name>
</gene>
<feature type="compositionally biased region" description="Acidic residues" evidence="1">
    <location>
        <begin position="364"/>
        <end position="380"/>
    </location>
</feature>
<name>A0AAN9B436_9CAEN</name>